<reference evidence="3 4" key="1">
    <citation type="submission" date="2021-08" db="EMBL/GenBank/DDBJ databases">
        <title>Comparative Genomics Analysis of the Genus Qipengyuania Reveals Extensive Genetic Diversity and Metabolic Versatility, Including the Description of Fifteen Novel Species.</title>
        <authorList>
            <person name="Liu Y."/>
        </authorList>
    </citation>
    <scope>NUCLEOTIDE SEQUENCE [LARGE SCALE GENOMIC DNA]</scope>
    <source>
        <strain evidence="3 4">6D47A</strain>
    </source>
</reference>
<dbReference type="PANTHER" id="PTHR47515:SF1">
    <property type="entry name" value="BLR2054 PROTEIN"/>
    <property type="match status" value="1"/>
</dbReference>
<proteinExistence type="predicted"/>
<dbReference type="InterPro" id="IPR009057">
    <property type="entry name" value="Homeodomain-like_sf"/>
</dbReference>
<dbReference type="InterPro" id="IPR036397">
    <property type="entry name" value="RNaseH_sf"/>
</dbReference>
<dbReference type="InterPro" id="IPR002514">
    <property type="entry name" value="Transposase_8"/>
</dbReference>
<accession>A0ABS7JA29</accession>
<protein>
    <submittedName>
        <fullName evidence="3">IS3 family transposase</fullName>
    </submittedName>
</protein>
<dbReference type="SUPFAM" id="SSF53098">
    <property type="entry name" value="Ribonuclease H-like"/>
    <property type="match status" value="1"/>
</dbReference>
<dbReference type="InterPro" id="IPR025948">
    <property type="entry name" value="HTH-like_dom"/>
</dbReference>
<dbReference type="InterPro" id="IPR048020">
    <property type="entry name" value="Transpos_IS3"/>
</dbReference>
<dbReference type="Pfam" id="PF13276">
    <property type="entry name" value="HTH_21"/>
    <property type="match status" value="1"/>
</dbReference>
<evidence type="ECO:0000259" key="2">
    <source>
        <dbReference type="PROSITE" id="PS50994"/>
    </source>
</evidence>
<feature type="domain" description="Integrase catalytic" evidence="2">
    <location>
        <begin position="196"/>
        <end position="361"/>
    </location>
</feature>
<keyword evidence="4" id="KW-1185">Reference proteome</keyword>
<dbReference type="Pfam" id="PF13683">
    <property type="entry name" value="rve_3"/>
    <property type="match status" value="1"/>
</dbReference>
<comment type="caution">
    <text evidence="3">The sequence shown here is derived from an EMBL/GenBank/DDBJ whole genome shotgun (WGS) entry which is preliminary data.</text>
</comment>
<dbReference type="Gene3D" id="3.30.420.10">
    <property type="entry name" value="Ribonuclease H-like superfamily/Ribonuclease H"/>
    <property type="match status" value="1"/>
</dbReference>
<dbReference type="InterPro" id="IPR012337">
    <property type="entry name" value="RNaseH-like_sf"/>
</dbReference>
<dbReference type="InterPro" id="IPR001584">
    <property type="entry name" value="Integrase_cat-core"/>
</dbReference>
<feature type="region of interest" description="Disordered" evidence="1">
    <location>
        <begin position="344"/>
        <end position="364"/>
    </location>
</feature>
<dbReference type="Pfam" id="PF01527">
    <property type="entry name" value="HTH_Tnp_1"/>
    <property type="match status" value="1"/>
</dbReference>
<dbReference type="EMBL" id="JAIGNO010000033">
    <property type="protein sequence ID" value="MBX7484180.1"/>
    <property type="molecule type" value="Genomic_DNA"/>
</dbReference>
<dbReference type="RefSeq" id="WP_221560590.1">
    <property type="nucleotide sequence ID" value="NZ_JAIGNO010000033.1"/>
</dbReference>
<evidence type="ECO:0000256" key="1">
    <source>
        <dbReference type="SAM" id="MobiDB-lite"/>
    </source>
</evidence>
<sequence length="390" mass="44943">MKRSRLSEEQIIAVLKEQEAGMATADVCRRHGISSATFYKWKSKYGGLEVSDARRLRQLEQENARLKKLLADSMLDNAMLKEISGKKILAPGARRQAVAHLQEAFEVSQRRACTVLGVDRTMVRYVSRRPDDAKARERIRELASQRRRFGYRRLHWLLCREGWTMNHKKFRRLYREERLQVRRRGGRKRALGTRAPMTVPQGANQRWSLDFVSDAFACGRRFRIFAVVDDYSRECVRLIADTSISGARVGRELDAAVFERMARPHTIVSDNGAELTSMAILRWSKERNVEWHYIAPGKPYQNGFIESFNARLRDEFLNETIFTSLAHARQELEAWRHDYNHFRPHSSLGNRTPAEIGAGSSGKPYRGHAPDTVIAITPKHGHQNGPRLYS</sequence>
<evidence type="ECO:0000313" key="4">
    <source>
        <dbReference type="Proteomes" id="UP000755104"/>
    </source>
</evidence>
<dbReference type="NCBIfam" id="NF033516">
    <property type="entry name" value="transpos_IS3"/>
    <property type="match status" value="1"/>
</dbReference>
<name>A0ABS7JA29_9SPHN</name>
<dbReference type="SUPFAM" id="SSF46689">
    <property type="entry name" value="Homeodomain-like"/>
    <property type="match status" value="1"/>
</dbReference>
<organism evidence="3 4">
    <name type="scientific">Qipengyuania qiaonensis</name>
    <dbReference type="NCBI Taxonomy" id="2867240"/>
    <lineage>
        <taxon>Bacteria</taxon>
        <taxon>Pseudomonadati</taxon>
        <taxon>Pseudomonadota</taxon>
        <taxon>Alphaproteobacteria</taxon>
        <taxon>Sphingomonadales</taxon>
        <taxon>Erythrobacteraceae</taxon>
        <taxon>Qipengyuania</taxon>
    </lineage>
</organism>
<gene>
    <name evidence="3" type="ORF">K3174_16765</name>
</gene>
<evidence type="ECO:0000313" key="3">
    <source>
        <dbReference type="EMBL" id="MBX7484180.1"/>
    </source>
</evidence>
<dbReference type="PANTHER" id="PTHR47515">
    <property type="entry name" value="LOW CALCIUM RESPONSE LOCUS PROTEIN T"/>
    <property type="match status" value="1"/>
</dbReference>
<dbReference type="Proteomes" id="UP000755104">
    <property type="component" value="Unassembled WGS sequence"/>
</dbReference>
<dbReference type="PROSITE" id="PS50994">
    <property type="entry name" value="INTEGRASE"/>
    <property type="match status" value="1"/>
</dbReference>